<evidence type="ECO:0000256" key="2">
    <source>
        <dbReference type="ARBA" id="ARBA00022603"/>
    </source>
</evidence>
<feature type="region of interest" description="Disordered" evidence="10">
    <location>
        <begin position="483"/>
        <end position="522"/>
    </location>
</feature>
<evidence type="ECO:0000256" key="10">
    <source>
        <dbReference type="SAM" id="MobiDB-lite"/>
    </source>
</evidence>
<sequence>MRYATNFTVIMCHMWWVRNITSKINRILMRMEVAAEKNVKVIEEGSAKIKTAGNVFYNPVQEFNRDLSVLVLQTFSKTFERSNLSILEALSATGLRSIRYAKEIEAVEKIVANDISIKAVQDIKVNIDENGVSDIVQANQSDATMFMYENRRKQFDAIDLDPYGCPSIFLDGAVQAVKDGGLLLVTATDMAVLAGNSPETCYAKYGSVSLKTRSCHEMALRILLQSIESHANRYGRYIQPLLSISADFYVRVFVRVFSGAQKCKYTTSKLSMVYHCTGCDSTNLQPLGILKKNDKKNNHQVKFALPTGPFTASVCLNCKHPLHMGGPIWSAPLHDKEFIRNLLDGASDKLGTFERIWGVLNVIGEELEDSPLYYTLEKLAGTLHCETPPLLAIRSAIMNAGYRVSATHMHKTSIKTDAPSNVVWDIMRCWCKDHPVSEKRQFEGSPAKNILSVEPNIKADFTILPDANPASRKNGYLRFQMNPQTHWGPGTRATAMVGEEKINKSKRNQGKRKREESVESTK</sequence>
<evidence type="ECO:0000256" key="8">
    <source>
        <dbReference type="ARBA" id="ARBA00051897"/>
    </source>
</evidence>
<evidence type="ECO:0000256" key="4">
    <source>
        <dbReference type="ARBA" id="ARBA00022691"/>
    </source>
</evidence>
<evidence type="ECO:0000313" key="12">
    <source>
        <dbReference type="RefSeq" id="XP_017785548.1"/>
    </source>
</evidence>
<dbReference type="InterPro" id="IPR042296">
    <property type="entry name" value="tRNA_met_Trm1_C"/>
</dbReference>
<evidence type="ECO:0000256" key="9">
    <source>
        <dbReference type="PROSITE-ProRule" id="PRU00958"/>
    </source>
</evidence>
<proteinExistence type="inferred from homology"/>
<keyword evidence="11" id="KW-1185">Reference proteome</keyword>
<keyword evidence="1 9" id="KW-0820">tRNA-binding</keyword>
<dbReference type="InterPro" id="IPR002905">
    <property type="entry name" value="Trm1"/>
</dbReference>
<dbReference type="PANTHER" id="PTHR10631">
    <property type="entry name" value="N 2 ,N 2 -DIMETHYLGUANOSINE TRNA METHYLTRANSFERASE"/>
    <property type="match status" value="1"/>
</dbReference>
<dbReference type="EC" id="2.1.1.216" evidence="7 9"/>
<dbReference type="SUPFAM" id="SSF53335">
    <property type="entry name" value="S-adenosyl-L-methionine-dependent methyltransferases"/>
    <property type="match status" value="1"/>
</dbReference>
<evidence type="ECO:0000313" key="11">
    <source>
        <dbReference type="Proteomes" id="UP000695000"/>
    </source>
</evidence>
<keyword evidence="2 9" id="KW-0489">Methyltransferase</keyword>
<dbReference type="Pfam" id="PF02005">
    <property type="entry name" value="TRM"/>
    <property type="match status" value="1"/>
</dbReference>
<reference evidence="12" key="1">
    <citation type="submission" date="2025-08" db="UniProtKB">
        <authorList>
            <consortium name="RefSeq"/>
        </authorList>
    </citation>
    <scope>IDENTIFICATION</scope>
    <source>
        <tissue evidence="12">Whole Larva</tissue>
    </source>
</reference>
<accession>A0ABM1NFE8</accession>
<dbReference type="Proteomes" id="UP000695000">
    <property type="component" value="Unplaced"/>
</dbReference>
<gene>
    <name evidence="12" type="primary">LOC108568775</name>
</gene>
<dbReference type="RefSeq" id="XP_017785548.1">
    <property type="nucleotide sequence ID" value="XM_017930059.1"/>
</dbReference>
<comment type="catalytic activity">
    <reaction evidence="8 9">
        <text>guanosine(26) in tRNA + 2 S-adenosyl-L-methionine = N(2)-dimethylguanosine(26) in tRNA + 2 S-adenosyl-L-homocysteine + 2 H(+)</text>
        <dbReference type="Rhea" id="RHEA:43140"/>
        <dbReference type="Rhea" id="RHEA-COMP:10359"/>
        <dbReference type="Rhea" id="RHEA-COMP:10360"/>
        <dbReference type="ChEBI" id="CHEBI:15378"/>
        <dbReference type="ChEBI" id="CHEBI:57856"/>
        <dbReference type="ChEBI" id="CHEBI:59789"/>
        <dbReference type="ChEBI" id="CHEBI:74269"/>
        <dbReference type="ChEBI" id="CHEBI:74513"/>
        <dbReference type="EC" id="2.1.1.216"/>
    </reaction>
</comment>
<feature type="compositionally biased region" description="Basic and acidic residues" evidence="10">
    <location>
        <begin position="513"/>
        <end position="522"/>
    </location>
</feature>
<organism evidence="11 12">
    <name type="scientific">Nicrophorus vespilloides</name>
    <name type="common">Boreal carrion beetle</name>
    <dbReference type="NCBI Taxonomy" id="110193"/>
    <lineage>
        <taxon>Eukaryota</taxon>
        <taxon>Metazoa</taxon>
        <taxon>Ecdysozoa</taxon>
        <taxon>Arthropoda</taxon>
        <taxon>Hexapoda</taxon>
        <taxon>Insecta</taxon>
        <taxon>Pterygota</taxon>
        <taxon>Neoptera</taxon>
        <taxon>Endopterygota</taxon>
        <taxon>Coleoptera</taxon>
        <taxon>Polyphaga</taxon>
        <taxon>Staphyliniformia</taxon>
        <taxon>Silphidae</taxon>
        <taxon>Nicrophorinae</taxon>
        <taxon>Nicrophorus</taxon>
    </lineage>
</organism>
<evidence type="ECO:0000256" key="3">
    <source>
        <dbReference type="ARBA" id="ARBA00022679"/>
    </source>
</evidence>
<evidence type="ECO:0000256" key="7">
    <source>
        <dbReference type="ARBA" id="ARBA00039099"/>
    </source>
</evidence>
<dbReference type="PROSITE" id="PS51626">
    <property type="entry name" value="SAM_MT_TRM1"/>
    <property type="match status" value="1"/>
</dbReference>
<dbReference type="CDD" id="cd02440">
    <property type="entry name" value="AdoMet_MTases"/>
    <property type="match status" value="1"/>
</dbReference>
<keyword evidence="4 9" id="KW-0949">S-adenosyl-L-methionine</keyword>
<protein>
    <recommendedName>
        <fullName evidence="7 9">tRNA (guanine(26)-N(2))-dimethyltransferase</fullName>
        <ecNumber evidence="7 9">2.1.1.216</ecNumber>
    </recommendedName>
</protein>
<dbReference type="PANTHER" id="PTHR10631:SF3">
    <property type="entry name" value="TRNA (GUANINE(26)-N(2))-DIMETHYLTRANSFERASE"/>
    <property type="match status" value="1"/>
</dbReference>
<dbReference type="Gene3D" id="3.40.50.150">
    <property type="entry name" value="Vaccinia Virus protein VP39"/>
    <property type="match status" value="1"/>
</dbReference>
<dbReference type="InterPro" id="IPR029063">
    <property type="entry name" value="SAM-dependent_MTases_sf"/>
</dbReference>
<name>A0ABM1NFE8_NICVS</name>
<keyword evidence="3 9" id="KW-0808">Transferase</keyword>
<evidence type="ECO:0000256" key="6">
    <source>
        <dbReference type="ARBA" id="ARBA00022884"/>
    </source>
</evidence>
<evidence type="ECO:0000256" key="1">
    <source>
        <dbReference type="ARBA" id="ARBA00022555"/>
    </source>
</evidence>
<dbReference type="GeneID" id="108568775"/>
<keyword evidence="5 9" id="KW-0819">tRNA processing</keyword>
<keyword evidence="6 9" id="KW-0694">RNA-binding</keyword>
<evidence type="ECO:0000256" key="5">
    <source>
        <dbReference type="ARBA" id="ARBA00022694"/>
    </source>
</evidence>
<comment type="similarity">
    <text evidence="9">Belongs to the class I-like SAM-binding methyltransferase superfamily. Trm1 family.</text>
</comment>
<dbReference type="Gene3D" id="3.30.56.70">
    <property type="entry name" value="N2,N2-dimethylguanosine tRNA methyltransferase, C-terminal domain"/>
    <property type="match status" value="1"/>
</dbReference>
<dbReference type="NCBIfam" id="TIGR00308">
    <property type="entry name" value="TRM1"/>
    <property type="match status" value="1"/>
</dbReference>